<gene>
    <name evidence="5" type="ORF">V6590_11640</name>
</gene>
<evidence type="ECO:0000256" key="1">
    <source>
        <dbReference type="ARBA" id="ARBA00006484"/>
    </source>
</evidence>
<evidence type="ECO:0000256" key="2">
    <source>
        <dbReference type="ARBA" id="ARBA00023002"/>
    </source>
</evidence>
<dbReference type="InterPro" id="IPR002347">
    <property type="entry name" value="SDR_fam"/>
</dbReference>
<dbReference type="InterPro" id="IPR057326">
    <property type="entry name" value="KR_dom"/>
</dbReference>
<feature type="domain" description="Ketoreductase" evidence="4">
    <location>
        <begin position="2"/>
        <end position="176"/>
    </location>
</feature>
<dbReference type="InterPro" id="IPR020904">
    <property type="entry name" value="Sc_DH/Rdtase_CS"/>
</dbReference>
<dbReference type="PRINTS" id="PR00080">
    <property type="entry name" value="SDRFAMILY"/>
</dbReference>
<evidence type="ECO:0000256" key="3">
    <source>
        <dbReference type="RuleBase" id="RU000363"/>
    </source>
</evidence>
<dbReference type="GO" id="GO:0016491">
    <property type="term" value="F:oxidoreductase activity"/>
    <property type="evidence" value="ECO:0007669"/>
    <property type="project" value="UniProtKB-KW"/>
</dbReference>
<dbReference type="PRINTS" id="PR00081">
    <property type="entry name" value="GDHRDH"/>
</dbReference>
<dbReference type="InterPro" id="IPR036291">
    <property type="entry name" value="NAD(P)-bd_dom_sf"/>
</dbReference>
<evidence type="ECO:0000313" key="5">
    <source>
        <dbReference type="EMBL" id="MEH7828804.1"/>
    </source>
</evidence>
<evidence type="ECO:0000259" key="4">
    <source>
        <dbReference type="SMART" id="SM00822"/>
    </source>
</evidence>
<keyword evidence="6" id="KW-1185">Reference proteome</keyword>
<dbReference type="EC" id="1.-.-.-" evidence="5"/>
<accession>A0ABU8BXK7</accession>
<dbReference type="PANTHER" id="PTHR44196:SF1">
    <property type="entry name" value="DEHYDROGENASE_REDUCTASE SDR FAMILY MEMBER 7B"/>
    <property type="match status" value="1"/>
</dbReference>
<keyword evidence="2 5" id="KW-0560">Oxidoreductase</keyword>
<evidence type="ECO:0000313" key="6">
    <source>
        <dbReference type="Proteomes" id="UP001431963"/>
    </source>
</evidence>
<dbReference type="Pfam" id="PF00106">
    <property type="entry name" value="adh_short"/>
    <property type="match status" value="1"/>
</dbReference>
<dbReference type="SUPFAM" id="SSF51735">
    <property type="entry name" value="NAD(P)-binding Rossmann-fold domains"/>
    <property type="match status" value="1"/>
</dbReference>
<dbReference type="RefSeq" id="WP_335423120.1">
    <property type="nucleotide sequence ID" value="NZ_JBALHR010000006.1"/>
</dbReference>
<dbReference type="PANTHER" id="PTHR44196">
    <property type="entry name" value="DEHYDROGENASE/REDUCTASE SDR FAMILY MEMBER 7B"/>
    <property type="match status" value="1"/>
</dbReference>
<proteinExistence type="inferred from homology"/>
<dbReference type="EMBL" id="JBALHR010000006">
    <property type="protein sequence ID" value="MEH7828804.1"/>
    <property type="molecule type" value="Genomic_DNA"/>
</dbReference>
<dbReference type="Gene3D" id="3.40.50.720">
    <property type="entry name" value="NAD(P)-binding Rossmann-like Domain"/>
    <property type="match status" value="1"/>
</dbReference>
<dbReference type="Proteomes" id="UP001431963">
    <property type="component" value="Unassembled WGS sequence"/>
</dbReference>
<comment type="similarity">
    <text evidence="1 3">Belongs to the short-chain dehydrogenases/reductases (SDR) family.</text>
</comment>
<name>A0ABU8BXK7_9RHOB</name>
<organism evidence="5 6">
    <name type="scientific">Gemmobacter denitrificans</name>
    <dbReference type="NCBI Taxonomy" id="3123040"/>
    <lineage>
        <taxon>Bacteria</taxon>
        <taxon>Pseudomonadati</taxon>
        <taxon>Pseudomonadota</taxon>
        <taxon>Alphaproteobacteria</taxon>
        <taxon>Rhodobacterales</taxon>
        <taxon>Paracoccaceae</taxon>
        <taxon>Gemmobacter</taxon>
    </lineage>
</organism>
<dbReference type="SMART" id="SM00822">
    <property type="entry name" value="PKS_KR"/>
    <property type="match status" value="1"/>
</dbReference>
<sequence>MAQALVTGATSGIGQAIALALHAAGHRVIAVGRDPAALSDLQARGLIPLALDLGQTEGLSARLAEALRDAAPDVLVNNAGMVAPPGNFCDMAEEDIHRQVATNLTQALLMTHAVAPGMRARGIGHIFFTGSIAAHTPYPNMAVYAATKAALGGFAQSLRLDLSPSGVRVTEIVAGRVESPLYKDVLSADARAAMYAGQTAVQPEDVAAMVLAVLALPPHVDVARFDILPTRQPVTPQVPSEKEKK</sequence>
<dbReference type="PROSITE" id="PS00061">
    <property type="entry name" value="ADH_SHORT"/>
    <property type="match status" value="1"/>
</dbReference>
<reference evidence="5" key="1">
    <citation type="submission" date="2024-02" db="EMBL/GenBank/DDBJ databases">
        <title>Genome sequences of strain Gemmobacter sp. JM10B15.</title>
        <authorList>
            <person name="Zhang M."/>
        </authorList>
    </citation>
    <scope>NUCLEOTIDE SEQUENCE</scope>
    <source>
        <strain evidence="5">JM10B15</strain>
    </source>
</reference>
<comment type="caution">
    <text evidence="5">The sequence shown here is derived from an EMBL/GenBank/DDBJ whole genome shotgun (WGS) entry which is preliminary data.</text>
</comment>
<protein>
    <submittedName>
        <fullName evidence="5">SDR family oxidoreductase</fullName>
        <ecNumber evidence="5">1.-.-.-</ecNumber>
    </submittedName>
</protein>